<proteinExistence type="predicted"/>
<comment type="caution">
    <text evidence="1">The sequence shown here is derived from an EMBL/GenBank/DDBJ whole genome shotgun (WGS) entry which is preliminary data.</text>
</comment>
<dbReference type="STRING" id="98765.A0A2R6NXP6"/>
<dbReference type="PANTHER" id="PTHR36091:SF1">
    <property type="entry name" value="ALTERED INHERITANCE OF MITOCHONDRIA PROTEIN 9, MITOCHONDRIAL"/>
    <property type="match status" value="1"/>
</dbReference>
<sequence length="252" mass="28913">MPVLWHPDISERNIVVPETGALNVLGLIDWQHAVVKPYYLQANFPPAFQCEEETLAPTPVSMPKLPADYDTYTPEKQAIVRRQHRLMMRHKGYEMIVYTITDSQLRVRANWLPARYGRGNLPFFALRCWGDGIAPLLKCLLQLRERWSEVVGEANLPCPIDFSQIEEEEFSREVSRADRYTSVTMELREYFAIGADGLVSPERYDECKQECERLARLWNEEDTRAASARNGSLDIFGTFAPSESLISLEALV</sequence>
<evidence type="ECO:0000313" key="2">
    <source>
        <dbReference type="Proteomes" id="UP000186601"/>
    </source>
</evidence>
<gene>
    <name evidence="1" type="ORF">PHLCEN_2v7259</name>
</gene>
<dbReference type="AlphaFoldDB" id="A0A2R6NXP6"/>
<evidence type="ECO:0008006" key="3">
    <source>
        <dbReference type="Google" id="ProtNLM"/>
    </source>
</evidence>
<keyword evidence="2" id="KW-1185">Reference proteome</keyword>
<evidence type="ECO:0000313" key="1">
    <source>
        <dbReference type="EMBL" id="PSR78910.1"/>
    </source>
</evidence>
<dbReference type="PANTHER" id="PTHR36091">
    <property type="entry name" value="ALTERED INHERITANCE OF MITOCHONDRIA PROTEIN 9, MITOCHONDRIAL"/>
    <property type="match status" value="1"/>
</dbReference>
<dbReference type="OrthoDB" id="2785096at2759"/>
<dbReference type="Proteomes" id="UP000186601">
    <property type="component" value="Unassembled WGS sequence"/>
</dbReference>
<organism evidence="1 2">
    <name type="scientific">Hermanssonia centrifuga</name>
    <dbReference type="NCBI Taxonomy" id="98765"/>
    <lineage>
        <taxon>Eukaryota</taxon>
        <taxon>Fungi</taxon>
        <taxon>Dikarya</taxon>
        <taxon>Basidiomycota</taxon>
        <taxon>Agaricomycotina</taxon>
        <taxon>Agaricomycetes</taxon>
        <taxon>Polyporales</taxon>
        <taxon>Meruliaceae</taxon>
        <taxon>Hermanssonia</taxon>
    </lineage>
</organism>
<dbReference type="InterPro" id="IPR051035">
    <property type="entry name" value="Mito_inheritance_9"/>
</dbReference>
<protein>
    <recommendedName>
        <fullName evidence="3">Aminoglycoside phosphotransferase domain-containing protein</fullName>
    </recommendedName>
</protein>
<dbReference type="EMBL" id="MLYV02000716">
    <property type="protein sequence ID" value="PSR78910.1"/>
    <property type="molecule type" value="Genomic_DNA"/>
</dbReference>
<accession>A0A2R6NXP6</accession>
<dbReference type="GO" id="GO:0005739">
    <property type="term" value="C:mitochondrion"/>
    <property type="evidence" value="ECO:0007669"/>
    <property type="project" value="TreeGrafter"/>
</dbReference>
<name>A0A2R6NXP6_9APHY</name>
<reference evidence="1 2" key="1">
    <citation type="submission" date="2018-02" db="EMBL/GenBank/DDBJ databases">
        <title>Genome sequence of the basidiomycete white-rot fungus Phlebia centrifuga.</title>
        <authorList>
            <person name="Granchi Z."/>
            <person name="Peng M."/>
            <person name="de Vries R.P."/>
            <person name="Hilden K."/>
            <person name="Makela M.R."/>
            <person name="Grigoriev I."/>
            <person name="Riley R."/>
        </authorList>
    </citation>
    <scope>NUCLEOTIDE SEQUENCE [LARGE SCALE GENOMIC DNA]</scope>
    <source>
        <strain evidence="1 2">FBCC195</strain>
    </source>
</reference>